<sequence length="132" mass="14347">MLACWLPNKRTGILIPAHLESVKRHGGPLAMLAQKKQVFQLAARRQAAQSSGCNAYSVNARARGHARHVASQGSFLCVVGDARNYAGMLAATTGQGWERDLYRRQRVAISRPIESRGGAGALLWPARAWGLQ</sequence>
<dbReference type="AlphaFoldDB" id="A0A1B5L579"/>
<accession>A0A1B5L579</accession>
<organism evidence="1 2">
    <name type="scientific">Ustilaginoidea virens</name>
    <name type="common">Rice false smut fungus</name>
    <name type="synonym">Villosiclava virens</name>
    <dbReference type="NCBI Taxonomy" id="1159556"/>
    <lineage>
        <taxon>Eukaryota</taxon>
        <taxon>Fungi</taxon>
        <taxon>Dikarya</taxon>
        <taxon>Ascomycota</taxon>
        <taxon>Pezizomycotina</taxon>
        <taxon>Sordariomycetes</taxon>
        <taxon>Hypocreomycetidae</taxon>
        <taxon>Hypocreales</taxon>
        <taxon>Clavicipitaceae</taxon>
        <taxon>Ustilaginoidea</taxon>
    </lineage>
</organism>
<dbReference type="EMBL" id="BBTG02000041">
    <property type="protein sequence ID" value="GAO18707.1"/>
    <property type="molecule type" value="Genomic_DNA"/>
</dbReference>
<proteinExistence type="predicted"/>
<dbReference type="Proteomes" id="UP000054053">
    <property type="component" value="Unassembled WGS sequence"/>
</dbReference>
<gene>
    <name evidence="1" type="ORF">UVI_02053130</name>
</gene>
<comment type="caution">
    <text evidence="1">The sequence shown here is derived from an EMBL/GenBank/DDBJ whole genome shotgun (WGS) entry which is preliminary data.</text>
</comment>
<protein>
    <submittedName>
        <fullName evidence="1">Uncharacterized protein</fullName>
    </submittedName>
</protein>
<evidence type="ECO:0000313" key="2">
    <source>
        <dbReference type="Proteomes" id="UP000054053"/>
    </source>
</evidence>
<evidence type="ECO:0000313" key="1">
    <source>
        <dbReference type="EMBL" id="GAO18707.1"/>
    </source>
</evidence>
<name>A0A1B5L579_USTVR</name>
<reference evidence="2" key="1">
    <citation type="journal article" date="2016" name="Genome Announc.">
        <title>Genome sequence of Ustilaginoidea virens IPU010, a rice pathogenic fungus causing false smut.</title>
        <authorList>
            <person name="Kumagai T."/>
            <person name="Ishii T."/>
            <person name="Terai G."/>
            <person name="Umemura M."/>
            <person name="Machida M."/>
            <person name="Asai K."/>
        </authorList>
    </citation>
    <scope>NUCLEOTIDE SEQUENCE [LARGE SCALE GENOMIC DNA]</scope>
    <source>
        <strain evidence="2">IPU010</strain>
    </source>
</reference>